<keyword evidence="2 9" id="KW-0479">Metal-binding</keyword>
<evidence type="ECO:0000256" key="7">
    <source>
        <dbReference type="ARBA" id="ARBA00022958"/>
    </source>
</evidence>
<feature type="binding site" evidence="9">
    <location>
        <position position="279"/>
    </location>
    <ligand>
        <name>K(+)</name>
        <dbReference type="ChEBI" id="CHEBI:29103"/>
    </ligand>
</feature>
<dbReference type="UniPathway" id="UPA00916">
    <property type="reaction ID" value="UER00889"/>
</dbReference>
<keyword evidence="7 9" id="KW-0630">Potassium</keyword>
<dbReference type="GO" id="GO:0019303">
    <property type="term" value="P:D-ribose catabolic process"/>
    <property type="evidence" value="ECO:0007669"/>
    <property type="project" value="UniProtKB-UniRule"/>
</dbReference>
<dbReference type="Pfam" id="PF00294">
    <property type="entry name" value="PfkB"/>
    <property type="match status" value="1"/>
</dbReference>
<dbReference type="CDD" id="cd01174">
    <property type="entry name" value="ribokinase"/>
    <property type="match status" value="1"/>
</dbReference>
<feature type="domain" description="Carbohydrate kinase PfkB" evidence="10">
    <location>
        <begin position="23"/>
        <end position="325"/>
    </location>
</feature>
<feature type="binding site" evidence="9">
    <location>
        <position position="214"/>
    </location>
    <ligand>
        <name>ATP</name>
        <dbReference type="ChEBI" id="CHEBI:30616"/>
    </ligand>
</feature>
<evidence type="ECO:0000256" key="1">
    <source>
        <dbReference type="ARBA" id="ARBA00022679"/>
    </source>
</evidence>
<evidence type="ECO:0000259" key="10">
    <source>
        <dbReference type="Pfam" id="PF00294"/>
    </source>
</evidence>
<feature type="binding site" evidence="9">
    <location>
        <position position="307"/>
    </location>
    <ligand>
        <name>ATP</name>
        <dbReference type="ChEBI" id="CHEBI:30616"/>
    </ligand>
</feature>
<keyword evidence="5 9" id="KW-0067">ATP-binding</keyword>
<evidence type="ECO:0000256" key="3">
    <source>
        <dbReference type="ARBA" id="ARBA00022741"/>
    </source>
</evidence>
<comment type="caution">
    <text evidence="9">Lacks conserved residue(s) required for the propagation of feature annotation.</text>
</comment>
<evidence type="ECO:0000256" key="5">
    <source>
        <dbReference type="ARBA" id="ARBA00022840"/>
    </source>
</evidence>
<dbReference type="AlphaFoldDB" id="A0A1X0P4P4"/>
<feature type="binding site" evidence="9">
    <location>
        <position position="277"/>
    </location>
    <ligand>
        <name>K(+)</name>
        <dbReference type="ChEBI" id="CHEBI:29103"/>
    </ligand>
</feature>
<feature type="active site" description="Proton acceptor" evidence="9">
    <location>
        <position position="283"/>
    </location>
</feature>
<dbReference type="EC" id="2.7.1.15" evidence="9"/>
<dbReference type="GO" id="GO:0004747">
    <property type="term" value="F:ribokinase activity"/>
    <property type="evidence" value="ECO:0007669"/>
    <property type="project" value="UniProtKB-UniRule"/>
</dbReference>
<comment type="subunit">
    <text evidence="9">Homodimer.</text>
</comment>
<keyword evidence="1 9" id="KW-0808">Transferase</keyword>
<dbReference type="InterPro" id="IPR011877">
    <property type="entry name" value="Ribokinase"/>
</dbReference>
<keyword evidence="8 9" id="KW-0119">Carbohydrate metabolism</keyword>
<dbReference type="GeneID" id="39982654"/>
<feature type="binding site" evidence="9">
    <location>
        <position position="165"/>
    </location>
    <ligand>
        <name>substrate</name>
    </ligand>
</feature>
<dbReference type="OrthoDB" id="415590at2759"/>
<feature type="binding site" evidence="9">
    <location>
        <position position="318"/>
    </location>
    <ligand>
        <name>K(+)</name>
        <dbReference type="ChEBI" id="CHEBI:29103"/>
    </ligand>
</feature>
<dbReference type="STRING" id="67003.A0A1X0P4P4"/>
<keyword evidence="6 9" id="KW-0460">Magnesium</keyword>
<feature type="binding site" evidence="9">
    <location>
        <position position="313"/>
    </location>
    <ligand>
        <name>K(+)</name>
        <dbReference type="ChEBI" id="CHEBI:29103"/>
    </ligand>
</feature>
<dbReference type="SUPFAM" id="SSF53613">
    <property type="entry name" value="Ribokinase-like"/>
    <property type="match status" value="1"/>
</dbReference>
<dbReference type="InterPro" id="IPR029056">
    <property type="entry name" value="Ribokinase-like"/>
</dbReference>
<evidence type="ECO:0000313" key="12">
    <source>
        <dbReference type="Proteomes" id="UP000192257"/>
    </source>
</evidence>
<dbReference type="GO" id="GO:0005634">
    <property type="term" value="C:nucleus"/>
    <property type="evidence" value="ECO:0007669"/>
    <property type="project" value="UniProtKB-SubCell"/>
</dbReference>
<evidence type="ECO:0000256" key="6">
    <source>
        <dbReference type="ARBA" id="ARBA00022842"/>
    </source>
</evidence>
<evidence type="ECO:0000256" key="4">
    <source>
        <dbReference type="ARBA" id="ARBA00022777"/>
    </source>
</evidence>
<sequence length="335" mass="35806">MKRFHHLESHVCGDNERNNGPAVVVVGSCFLDYIAYVDRIPHIGETLKSRSFQKGFGGKGANQAVAAGRLGARVAMVSVVGSDGDGADYIENFKKNGVDTTCVFRKQGEASGLAMIFVESASSNNEIVICPNATKAMTVDFLRKSSDNYNRFLPKSCRFLICQNEIPLETTLDVLREAHTRGIYTVFNAAPAPSPSDVEVIKPYLQYVSLFSPNEVEATLITGIKVVDGASAASAAKALQRLGVRDVVITLGAQGYVIAEQGSEAIHVPGIRVKAVDTTGAGDSFVGSMVYFMSIGKTLKEACKLANVCASMSVQKKGTQSSYPSLAELPAEARH</sequence>
<comment type="function">
    <text evidence="9">Catalyzes the phosphorylation of ribose at O-5 in a reaction requiring ATP and magnesium. The resulting D-ribose-5-phosphate can then be used either for sythesis of nucleotides, histidine, and tryptophan, or as a component of the pentose phosphate pathway.</text>
</comment>
<feature type="binding site" evidence="9">
    <location>
        <begin position="282"/>
        <end position="283"/>
    </location>
    <ligand>
        <name>ATP</name>
        <dbReference type="ChEBI" id="CHEBI:30616"/>
    </ligand>
</feature>
<dbReference type="VEuPathDB" id="TriTrypDB:TM35_000052190"/>
<keyword evidence="3 9" id="KW-0547">Nucleotide-binding</keyword>
<dbReference type="Gene3D" id="3.40.1190.20">
    <property type="match status" value="1"/>
</dbReference>
<dbReference type="InterPro" id="IPR002139">
    <property type="entry name" value="Ribo/fructo_kinase"/>
</dbReference>
<dbReference type="PANTHER" id="PTHR10584:SF166">
    <property type="entry name" value="RIBOKINASE"/>
    <property type="match status" value="1"/>
</dbReference>
<feature type="binding site" evidence="9">
    <location>
        <position position="322"/>
    </location>
    <ligand>
        <name>K(+)</name>
        <dbReference type="ChEBI" id="CHEBI:29103"/>
    </ligand>
</feature>
<keyword evidence="9" id="KW-0963">Cytoplasm</keyword>
<comment type="cofactor">
    <cofactor evidence="9">
        <name>Mg(2+)</name>
        <dbReference type="ChEBI" id="CHEBI:18420"/>
    </cofactor>
    <text evidence="9">Requires a divalent cation, most likely magnesium in vivo, as an electrophilic catalyst to aid phosphoryl group transfer. It is the chelate of the metal and the nucleotide that is the actual substrate.</text>
</comment>
<dbReference type="PRINTS" id="PR00990">
    <property type="entry name" value="RIBOKINASE"/>
</dbReference>
<dbReference type="EMBL" id="NBCO01000005">
    <property type="protein sequence ID" value="ORC91623.1"/>
    <property type="molecule type" value="Genomic_DNA"/>
</dbReference>
<evidence type="ECO:0000256" key="9">
    <source>
        <dbReference type="HAMAP-Rule" id="MF_03215"/>
    </source>
</evidence>
<organism evidence="11 12">
    <name type="scientific">Trypanosoma theileri</name>
    <dbReference type="NCBI Taxonomy" id="67003"/>
    <lineage>
        <taxon>Eukaryota</taxon>
        <taxon>Discoba</taxon>
        <taxon>Euglenozoa</taxon>
        <taxon>Kinetoplastea</taxon>
        <taxon>Metakinetoplastina</taxon>
        <taxon>Trypanosomatida</taxon>
        <taxon>Trypanosomatidae</taxon>
        <taxon>Trypanosoma</taxon>
    </lineage>
</organism>
<dbReference type="RefSeq" id="XP_028885689.1">
    <property type="nucleotide sequence ID" value="XM_029022874.1"/>
</dbReference>
<comment type="pathway">
    <text evidence="9">Carbohydrate metabolism; D-ribose degradation; D-ribose 5-phosphate from beta-D-ribopyranose: step 2/2.</text>
</comment>
<proteinExistence type="inferred from homology"/>
<evidence type="ECO:0000256" key="2">
    <source>
        <dbReference type="ARBA" id="ARBA00022723"/>
    </source>
</evidence>
<dbReference type="NCBIfam" id="TIGR02152">
    <property type="entry name" value="D_ribokin_bact"/>
    <property type="match status" value="1"/>
</dbReference>
<gene>
    <name evidence="11" type="ORF">TM35_000052190</name>
</gene>
<comment type="activity regulation">
    <text evidence="9">Activated by a monovalent cation that binds near, but not in, the active site. The most likely occupant of the site in vivo is potassium. Ion binding induces a conformational change that may alter substrate affinity.</text>
</comment>
<dbReference type="HAMAP" id="MF_01987">
    <property type="entry name" value="Ribokinase"/>
    <property type="match status" value="1"/>
</dbReference>
<comment type="catalytic activity">
    <reaction evidence="9">
        <text>D-ribose + ATP = D-ribose 5-phosphate + ADP + H(+)</text>
        <dbReference type="Rhea" id="RHEA:13697"/>
        <dbReference type="ChEBI" id="CHEBI:15378"/>
        <dbReference type="ChEBI" id="CHEBI:30616"/>
        <dbReference type="ChEBI" id="CHEBI:47013"/>
        <dbReference type="ChEBI" id="CHEBI:78346"/>
        <dbReference type="ChEBI" id="CHEBI:456216"/>
        <dbReference type="EC" id="2.7.1.15"/>
    </reaction>
</comment>
<accession>A0A1X0P4P4</accession>
<dbReference type="GO" id="GO:0046872">
    <property type="term" value="F:metal ion binding"/>
    <property type="evidence" value="ECO:0007669"/>
    <property type="project" value="UniProtKB-KW"/>
</dbReference>
<dbReference type="PROSITE" id="PS51257">
    <property type="entry name" value="PROKAR_LIPOPROTEIN"/>
    <property type="match status" value="1"/>
</dbReference>
<reference evidence="11 12" key="1">
    <citation type="submission" date="2017-03" db="EMBL/GenBank/DDBJ databases">
        <title>An alternative strategy for trypanosome survival in the mammalian bloodstream revealed through genome and transcriptome analysis of the ubiquitous bovine parasite Trypanosoma (Megatrypanum) theileri.</title>
        <authorList>
            <person name="Kelly S."/>
            <person name="Ivens A."/>
            <person name="Mott A."/>
            <person name="O'Neill E."/>
            <person name="Emms D."/>
            <person name="Macleod O."/>
            <person name="Voorheis P."/>
            <person name="Matthews J."/>
            <person name="Matthews K."/>
            <person name="Carrington M."/>
        </authorList>
    </citation>
    <scope>NUCLEOTIDE SEQUENCE [LARGE SCALE GENOMIC DNA]</scope>
    <source>
        <strain evidence="11">Edinburgh</strain>
    </source>
</reference>
<dbReference type="PANTHER" id="PTHR10584">
    <property type="entry name" value="SUGAR KINASE"/>
    <property type="match status" value="1"/>
</dbReference>
<keyword evidence="4 9" id="KW-0418">Kinase</keyword>
<comment type="subcellular location">
    <subcellularLocation>
        <location evidence="9">Cytoplasm</location>
    </subcellularLocation>
    <subcellularLocation>
        <location evidence="9">Nucleus</location>
    </subcellularLocation>
</comment>
<keyword evidence="9" id="KW-0539">Nucleus</keyword>
<dbReference type="Proteomes" id="UP000192257">
    <property type="component" value="Unassembled WGS sequence"/>
</dbReference>
<dbReference type="InterPro" id="IPR011611">
    <property type="entry name" value="PfkB_dom"/>
</dbReference>
<feature type="binding site" evidence="9">
    <location>
        <begin position="58"/>
        <end position="62"/>
    </location>
    <ligand>
        <name>substrate</name>
    </ligand>
</feature>
<feature type="binding site" evidence="9">
    <location>
        <begin position="250"/>
        <end position="255"/>
    </location>
    <ligand>
        <name>ATP</name>
        <dbReference type="ChEBI" id="CHEBI:30616"/>
    </ligand>
</feature>
<feature type="binding site" evidence="9">
    <location>
        <position position="283"/>
    </location>
    <ligand>
        <name>substrate</name>
    </ligand>
</feature>
<feature type="binding site" evidence="9">
    <location>
        <begin position="30"/>
        <end position="32"/>
    </location>
    <ligand>
        <name>substrate</name>
    </ligand>
</feature>
<evidence type="ECO:0000256" key="8">
    <source>
        <dbReference type="ARBA" id="ARBA00023277"/>
    </source>
</evidence>
<name>A0A1X0P4P4_9TRYP</name>
<keyword evidence="12" id="KW-1185">Reference proteome</keyword>
<protein>
    <recommendedName>
        <fullName evidence="9">Ribokinase</fullName>
        <shortName evidence="9">RK</shortName>
        <ecNumber evidence="9">2.7.1.15</ecNumber>
    </recommendedName>
</protein>
<dbReference type="GO" id="GO:0005524">
    <property type="term" value="F:ATP binding"/>
    <property type="evidence" value="ECO:0007669"/>
    <property type="project" value="UniProtKB-UniRule"/>
</dbReference>
<comment type="similarity">
    <text evidence="9">Belongs to the carbohydrate kinase PfkB family. Ribokinase subfamily.</text>
</comment>
<dbReference type="GO" id="GO:0005737">
    <property type="term" value="C:cytoplasm"/>
    <property type="evidence" value="ECO:0007669"/>
    <property type="project" value="UniProtKB-SubCell"/>
</dbReference>
<evidence type="ECO:0000313" key="11">
    <source>
        <dbReference type="EMBL" id="ORC91623.1"/>
    </source>
</evidence>
<feature type="binding site" evidence="9">
    <location>
        <position position="316"/>
    </location>
    <ligand>
        <name>K(+)</name>
        <dbReference type="ChEBI" id="CHEBI:29103"/>
    </ligand>
</feature>
<comment type="caution">
    <text evidence="11">The sequence shown here is derived from an EMBL/GenBank/DDBJ whole genome shotgun (WGS) entry which is preliminary data.</text>
</comment>